<dbReference type="InterPro" id="IPR050130">
    <property type="entry name" value="ClpA_ClpB"/>
</dbReference>
<dbReference type="PANTHER" id="PTHR11638:SF111">
    <property type="entry name" value="ATP-DEPENDENT CLP PROTEASE ATP-BINDING SUBUNIT CLPA"/>
    <property type="match status" value="1"/>
</dbReference>
<evidence type="ECO:0000256" key="1">
    <source>
        <dbReference type="ARBA" id="ARBA00022741"/>
    </source>
</evidence>
<dbReference type="GO" id="GO:0005524">
    <property type="term" value="F:ATP binding"/>
    <property type="evidence" value="ECO:0007669"/>
    <property type="project" value="UniProtKB-KW"/>
</dbReference>
<dbReference type="InterPro" id="IPR027417">
    <property type="entry name" value="P-loop_NTPase"/>
</dbReference>
<feature type="domain" description="AAA+ ATPase" evidence="5">
    <location>
        <begin position="180"/>
        <end position="304"/>
    </location>
</feature>
<keyword evidence="2" id="KW-0067">ATP-binding</keyword>
<dbReference type="InterPro" id="IPR001270">
    <property type="entry name" value="ClpA/B"/>
</dbReference>
<dbReference type="PANTHER" id="PTHR11638">
    <property type="entry name" value="ATP-DEPENDENT CLP PROTEASE"/>
    <property type="match status" value="1"/>
</dbReference>
<dbReference type="AlphaFoldDB" id="A0A2A9CVV4"/>
<dbReference type="InterPro" id="IPR003959">
    <property type="entry name" value="ATPase_AAA_core"/>
</dbReference>
<comment type="caution">
    <text evidence="7">The sequence shown here is derived from an EMBL/GenBank/DDBJ whole genome shotgun (WGS) entry which is preliminary data.</text>
</comment>
<dbReference type="GO" id="GO:0034605">
    <property type="term" value="P:cellular response to heat"/>
    <property type="evidence" value="ECO:0007669"/>
    <property type="project" value="TreeGrafter"/>
</dbReference>
<dbReference type="InterPro" id="IPR003593">
    <property type="entry name" value="AAA+_ATPase"/>
</dbReference>
<dbReference type="InterPro" id="IPR019489">
    <property type="entry name" value="Clp_ATPase_C"/>
</dbReference>
<organism evidence="7 8">
    <name type="scientific">Serinibacter salmoneus</name>
    <dbReference type="NCBI Taxonomy" id="556530"/>
    <lineage>
        <taxon>Bacteria</taxon>
        <taxon>Bacillati</taxon>
        <taxon>Actinomycetota</taxon>
        <taxon>Actinomycetes</taxon>
        <taxon>Micrococcales</taxon>
        <taxon>Beutenbergiaceae</taxon>
        <taxon>Serinibacter</taxon>
    </lineage>
</organism>
<reference evidence="7 8" key="1">
    <citation type="submission" date="2017-10" db="EMBL/GenBank/DDBJ databases">
        <title>Sequencing the genomes of 1000 actinobacteria strains.</title>
        <authorList>
            <person name="Klenk H.-P."/>
        </authorList>
    </citation>
    <scope>NUCLEOTIDE SEQUENCE [LARGE SCALE GENOMIC DNA]</scope>
    <source>
        <strain evidence="7 8">DSM 21801</strain>
    </source>
</reference>
<feature type="domain" description="AAA+ ATPase" evidence="5">
    <location>
        <begin position="429"/>
        <end position="590"/>
    </location>
</feature>
<dbReference type="SMART" id="SM00382">
    <property type="entry name" value="AAA"/>
    <property type="match status" value="2"/>
</dbReference>
<dbReference type="Gene3D" id="1.10.8.60">
    <property type="match status" value="1"/>
</dbReference>
<dbReference type="PRINTS" id="PR00300">
    <property type="entry name" value="CLPPROTEASEA"/>
</dbReference>
<proteinExistence type="predicted"/>
<dbReference type="Pfam" id="PF07724">
    <property type="entry name" value="AAA_2"/>
    <property type="match status" value="1"/>
</dbReference>
<dbReference type="GO" id="GO:0005737">
    <property type="term" value="C:cytoplasm"/>
    <property type="evidence" value="ECO:0007669"/>
    <property type="project" value="TreeGrafter"/>
</dbReference>
<feature type="region of interest" description="Disordered" evidence="4">
    <location>
        <begin position="121"/>
        <end position="141"/>
    </location>
</feature>
<dbReference type="Gene3D" id="3.40.50.300">
    <property type="entry name" value="P-loop containing nucleotide triphosphate hydrolases"/>
    <property type="match status" value="2"/>
</dbReference>
<dbReference type="SMART" id="SM01086">
    <property type="entry name" value="ClpB_D2-small"/>
    <property type="match status" value="1"/>
</dbReference>
<evidence type="ECO:0000256" key="2">
    <source>
        <dbReference type="ARBA" id="ARBA00022840"/>
    </source>
</evidence>
<sequence>MLTRDEIESLLDAARSETKRWGGAEPGLAHLAFALRKRWPQDFQETFGPTGQADVEALLRRGAYLGEESTVRGVLEAPTTSRRELLEELRDALNVQEAIEADHNTGPLAVATVDEHLDSLDLDDAGKSTSEPGSPSDMHNDFPEWARPFEDVLERCPTTSSAQERSNELSEALAQVHTRTRRAIFIVGAHGTGRSTFLQALAHRLAETEQTCVLVRADLEHKNADRLARALAVAPPSACVVIDDMDDLTWLDTESPARLALSLAHSVRTTRASIVCTLRPRSIGRLAILAPQFVDDSAVITLESLPIGSVERVVAAELPALARHHGVEASQELIDAAIKPRRGHEPTHHPGLALERLDAALARAKVDGRGEASVADLSRAGDHTPVHVARADLETALGERIKGQPHAISAIAKRLTLTRTGLDLRPERPNGVFLFVGPTGVGKTELAHQLARHEYGDLDHLIRLDMSEYSKDWAVSRLVGPMPGYVGSTEPESWLTTRVAKLPRCVILLDEIEKAHPGVWNIFLQVFDAGRLTDSRGTTADFRDTVMILTSNLGAREASRNAVGFGEDTGDPLRRMRNALDTHMPPEFLNRIDEIVLFQHLGMEEIVRIAQSELDSLQERLISNGWYIRIAPEVSTWLAETGYNPDFGARHLQRNIERELLAQLAEAQSKTVTVTVRDGGLRMDPA</sequence>
<protein>
    <submittedName>
        <fullName evidence="7">ClpA/ClpB-like protein</fullName>
    </submittedName>
</protein>
<evidence type="ECO:0000256" key="4">
    <source>
        <dbReference type="SAM" id="MobiDB-lite"/>
    </source>
</evidence>
<dbReference type="SUPFAM" id="SSF52540">
    <property type="entry name" value="P-loop containing nucleoside triphosphate hydrolases"/>
    <property type="match status" value="2"/>
</dbReference>
<gene>
    <name evidence="7" type="ORF">ATL40_0081</name>
</gene>
<dbReference type="CDD" id="cd19499">
    <property type="entry name" value="RecA-like_ClpB_Hsp104-like"/>
    <property type="match status" value="1"/>
</dbReference>
<keyword evidence="1" id="KW-0547">Nucleotide-binding</keyword>
<evidence type="ECO:0000259" key="6">
    <source>
        <dbReference type="SMART" id="SM01086"/>
    </source>
</evidence>
<accession>A0A2A9CVV4</accession>
<dbReference type="Proteomes" id="UP000224915">
    <property type="component" value="Unassembled WGS sequence"/>
</dbReference>
<keyword evidence="3" id="KW-0143">Chaperone</keyword>
<evidence type="ECO:0000256" key="3">
    <source>
        <dbReference type="ARBA" id="ARBA00023186"/>
    </source>
</evidence>
<evidence type="ECO:0000313" key="7">
    <source>
        <dbReference type="EMBL" id="PFG18543.1"/>
    </source>
</evidence>
<feature type="domain" description="Clp ATPase C-terminal" evidence="6">
    <location>
        <begin position="601"/>
        <end position="683"/>
    </location>
</feature>
<keyword evidence="8" id="KW-1185">Reference proteome</keyword>
<dbReference type="GO" id="GO:0016887">
    <property type="term" value="F:ATP hydrolysis activity"/>
    <property type="evidence" value="ECO:0007669"/>
    <property type="project" value="InterPro"/>
</dbReference>
<evidence type="ECO:0000259" key="5">
    <source>
        <dbReference type="SMART" id="SM00382"/>
    </source>
</evidence>
<name>A0A2A9CVV4_9MICO</name>
<dbReference type="EMBL" id="PDJD01000001">
    <property type="protein sequence ID" value="PFG18543.1"/>
    <property type="molecule type" value="Genomic_DNA"/>
</dbReference>
<dbReference type="Pfam" id="PF10431">
    <property type="entry name" value="ClpB_D2-small"/>
    <property type="match status" value="1"/>
</dbReference>
<evidence type="ECO:0000313" key="8">
    <source>
        <dbReference type="Proteomes" id="UP000224915"/>
    </source>
</evidence>